<dbReference type="EMBL" id="BARW01022581">
    <property type="protein sequence ID" value="GAJ00798.1"/>
    <property type="molecule type" value="Genomic_DNA"/>
</dbReference>
<dbReference type="Gene3D" id="2.130.10.30">
    <property type="entry name" value="Regulator of chromosome condensation 1/beta-lactamase-inhibitor protein II"/>
    <property type="match status" value="1"/>
</dbReference>
<evidence type="ECO:0000256" key="1">
    <source>
        <dbReference type="ARBA" id="ARBA00022737"/>
    </source>
</evidence>
<dbReference type="PANTHER" id="PTHR22872">
    <property type="entry name" value="BTK-BINDING PROTEIN-RELATED"/>
    <property type="match status" value="1"/>
</dbReference>
<dbReference type="SUPFAM" id="SSF51126">
    <property type="entry name" value="Pectin lyase-like"/>
    <property type="match status" value="1"/>
</dbReference>
<feature type="domain" description="Right handed beta helix" evidence="2">
    <location>
        <begin position="194"/>
        <end position="258"/>
    </location>
</feature>
<keyword evidence="1" id="KW-0677">Repeat</keyword>
<name>X1T620_9ZZZZ</name>
<protein>
    <recommendedName>
        <fullName evidence="2">Right handed beta helix domain-containing protein</fullName>
    </recommendedName>
</protein>
<dbReference type="InterPro" id="IPR051625">
    <property type="entry name" value="Signaling_Regulatory_Domain"/>
</dbReference>
<reference evidence="3" key="1">
    <citation type="journal article" date="2014" name="Front. Microbiol.">
        <title>High frequency of phylogenetically diverse reductive dehalogenase-homologous genes in deep subseafloor sedimentary metagenomes.</title>
        <authorList>
            <person name="Kawai M."/>
            <person name="Futagami T."/>
            <person name="Toyoda A."/>
            <person name="Takaki Y."/>
            <person name="Nishi S."/>
            <person name="Hori S."/>
            <person name="Arai W."/>
            <person name="Tsubouchi T."/>
            <person name="Morono Y."/>
            <person name="Uchiyama I."/>
            <person name="Ito T."/>
            <person name="Fujiyama A."/>
            <person name="Inagaki F."/>
            <person name="Takami H."/>
        </authorList>
    </citation>
    <scope>NUCLEOTIDE SEQUENCE</scope>
    <source>
        <strain evidence="3">Expedition CK06-06</strain>
    </source>
</reference>
<evidence type="ECO:0000313" key="3">
    <source>
        <dbReference type="EMBL" id="GAJ00798.1"/>
    </source>
</evidence>
<feature type="non-terminal residue" evidence="3">
    <location>
        <position position="267"/>
    </location>
</feature>
<dbReference type="InterPro" id="IPR000408">
    <property type="entry name" value="Reg_chr_condens"/>
</dbReference>
<dbReference type="PANTHER" id="PTHR22872:SF2">
    <property type="entry name" value="INHIBITOR OF BRUTON TYROSINE KINASE"/>
    <property type="match status" value="1"/>
</dbReference>
<dbReference type="PROSITE" id="PS50012">
    <property type="entry name" value="RCC1_3"/>
    <property type="match status" value="1"/>
</dbReference>
<comment type="caution">
    <text evidence="3">The sequence shown here is derived from an EMBL/GenBank/DDBJ whole genome shotgun (WGS) entry which is preliminary data.</text>
</comment>
<organism evidence="3">
    <name type="scientific">marine sediment metagenome</name>
    <dbReference type="NCBI Taxonomy" id="412755"/>
    <lineage>
        <taxon>unclassified sequences</taxon>
        <taxon>metagenomes</taxon>
        <taxon>ecological metagenomes</taxon>
    </lineage>
</organism>
<dbReference type="Pfam" id="PF00415">
    <property type="entry name" value="RCC1"/>
    <property type="match status" value="1"/>
</dbReference>
<feature type="non-terminal residue" evidence="3">
    <location>
        <position position="1"/>
    </location>
</feature>
<proteinExistence type="predicted"/>
<dbReference type="AlphaFoldDB" id="X1T620"/>
<dbReference type="Pfam" id="PF13229">
    <property type="entry name" value="Beta_helix"/>
    <property type="match status" value="1"/>
</dbReference>
<dbReference type="InterPro" id="IPR039448">
    <property type="entry name" value="Beta_helix"/>
</dbReference>
<dbReference type="InterPro" id="IPR009091">
    <property type="entry name" value="RCC1/BLIP-II"/>
</dbReference>
<dbReference type="InterPro" id="IPR011050">
    <property type="entry name" value="Pectin_lyase_fold/virulence"/>
</dbReference>
<dbReference type="PROSITE" id="PS00626">
    <property type="entry name" value="RCC1_2"/>
    <property type="match status" value="1"/>
</dbReference>
<dbReference type="InterPro" id="IPR012334">
    <property type="entry name" value="Pectin_lyas_fold"/>
</dbReference>
<accession>X1T620</accession>
<sequence>VSAGEGHSMALDVNGYVYTWGDNQRRQLGNNSTVDSNTPVQVWAGWQNPDEPNAPLSNIVAISAGYWHNLAIDADGVVWTWGKPLQGRLGLADMADMGTVESEPNCSIPHRVPPVFNETQETFRFGIQDAIDDANANDVLVGSWGIYYENVDFESKSITLESEDPEDAEVVADTIINAIYNKGETGELRSDYDGVDFNDTSGAGLAGFTLIDANECGVVCINADWLYISNCVIQGNGGDGIYVQNSSVDIRGCEIRDNCSRSNLDYC</sequence>
<dbReference type="SUPFAM" id="SSF50985">
    <property type="entry name" value="RCC1/BLIP-II"/>
    <property type="match status" value="1"/>
</dbReference>
<dbReference type="Gene3D" id="2.160.20.10">
    <property type="entry name" value="Single-stranded right-handed beta-helix, Pectin lyase-like"/>
    <property type="match status" value="1"/>
</dbReference>
<gene>
    <name evidence="3" type="ORF">S12H4_37640</name>
</gene>
<evidence type="ECO:0000259" key="2">
    <source>
        <dbReference type="Pfam" id="PF13229"/>
    </source>
</evidence>